<feature type="region of interest" description="Disordered" evidence="1">
    <location>
        <begin position="1"/>
        <end position="20"/>
    </location>
</feature>
<evidence type="ECO:0008006" key="4">
    <source>
        <dbReference type="Google" id="ProtNLM"/>
    </source>
</evidence>
<evidence type="ECO:0000256" key="1">
    <source>
        <dbReference type="SAM" id="MobiDB-lite"/>
    </source>
</evidence>
<dbReference type="PANTHER" id="PTHR31390">
    <property type="entry name" value="EXPRESSED PROTEIN"/>
    <property type="match status" value="1"/>
</dbReference>
<feature type="region of interest" description="Disordered" evidence="1">
    <location>
        <begin position="529"/>
        <end position="562"/>
    </location>
</feature>
<feature type="region of interest" description="Disordered" evidence="1">
    <location>
        <begin position="131"/>
        <end position="176"/>
    </location>
</feature>
<dbReference type="Pfam" id="PF12043">
    <property type="entry name" value="DUF3527"/>
    <property type="match status" value="2"/>
</dbReference>
<dbReference type="Proteomes" id="UP001630127">
    <property type="component" value="Unassembled WGS sequence"/>
</dbReference>
<feature type="compositionally biased region" description="Polar residues" evidence="1">
    <location>
        <begin position="274"/>
        <end position="284"/>
    </location>
</feature>
<feature type="compositionally biased region" description="Low complexity" evidence="1">
    <location>
        <begin position="301"/>
        <end position="313"/>
    </location>
</feature>
<feature type="compositionally biased region" description="Basic and acidic residues" evidence="1">
    <location>
        <begin position="229"/>
        <end position="239"/>
    </location>
</feature>
<protein>
    <recommendedName>
        <fullName evidence="4">DUF3527 domain protein</fullName>
    </recommendedName>
</protein>
<gene>
    <name evidence="2" type="ORF">ACH5RR_005273</name>
</gene>
<evidence type="ECO:0000313" key="2">
    <source>
        <dbReference type="EMBL" id="KAL3531752.1"/>
    </source>
</evidence>
<feature type="compositionally biased region" description="Polar residues" evidence="1">
    <location>
        <begin position="141"/>
        <end position="150"/>
    </location>
</feature>
<proteinExistence type="predicted"/>
<organism evidence="2 3">
    <name type="scientific">Cinchona calisaya</name>
    <dbReference type="NCBI Taxonomy" id="153742"/>
    <lineage>
        <taxon>Eukaryota</taxon>
        <taxon>Viridiplantae</taxon>
        <taxon>Streptophyta</taxon>
        <taxon>Embryophyta</taxon>
        <taxon>Tracheophyta</taxon>
        <taxon>Spermatophyta</taxon>
        <taxon>Magnoliopsida</taxon>
        <taxon>eudicotyledons</taxon>
        <taxon>Gunneridae</taxon>
        <taxon>Pentapetalae</taxon>
        <taxon>asterids</taxon>
        <taxon>lamiids</taxon>
        <taxon>Gentianales</taxon>
        <taxon>Rubiaceae</taxon>
        <taxon>Cinchonoideae</taxon>
        <taxon>Cinchoneae</taxon>
        <taxon>Cinchona</taxon>
    </lineage>
</organism>
<comment type="caution">
    <text evidence="2">The sequence shown here is derived from an EMBL/GenBank/DDBJ whole genome shotgun (WGS) entry which is preliminary data.</text>
</comment>
<sequence>MGHNLEFKRSSSQQQSTNAVKEKILSTRTHNSSKFQEKCVVLNSFGQPPTDHQRNYPRQRMDDDHVIQQKSPVTRQKQQHVSKRIKDDELVKHMSNLPSYLQQTEKQKNIQVKALNFGVLDWKRLEKWRSNEHMPARGQPKASSNGSSLDMDSKKSTRSKTCVSRKQPPADLHLKSSTKVKLFENVQQSQGKFKHIHDPQTASGSTILGQQNEFCQKVKSSSRSCAQINHDRGNKKDADQAAISKQEASSLDEIEHSKGYQNGNRRRTGDNDSNDFQKCSNAEPQNIVLLMPRCPSKKSSSRNSESSESRSSSYGQWAKDARNKYSDCFSSQELQYGEFCNKIPRSCQNGNSIKPQSSDVKCAKAKHCDVDGPLSLDSCKRTVFETAEQTESRTSSHGQLADCDLNRYSDSFSSQEVHCGELQFEIPYSCPLPASIAISQDKESDVCSYPFQSDTSTEPRFSGTTCSEARSCNLDDLVSVESFKRMDLDLTNQPASKGRHPSPKWRSSFSLGRLSRSFSFKESSAVPKLSSTPTAAIDDSKRDKASASGRRRPSPFRRLLDPLMKPKGAHYNEAVKTKGSLSAETFQVSEKNSSYGNLQPINTDKPLSNETNKASTFQALMQLTIKNGLPFFKFVVDNQNDILVAAVKQFPTPGKLNSTLTFSFYSVHEIKRKAGGWMHNGSKEKNCGLGYDIVGQMKISRSFHMNPDDCSDQSIVTESVLFDVSIAEGDKGSSEVLPNREIAAIVFMEPAAKCHDGGSKAGNTDKQKGFVGSSPGNTCDQGEKIFNSTTVILPHGFHSLPNSGAPSSLIQRWKSGGLCDCGGWDVGCKLKILTNHNKGSNLSIPPARSCSKMEHLNLFIQGREGKRSQRILSLAPFKDGFYSVEFNASVSFLEAFSICVAVITSQEMFDTNHLPDAKFSAEAKTGNDVKKNMVAIQGEFPAKYVSSPPPSPVGRI</sequence>
<dbReference type="AlphaFoldDB" id="A0ABD3AKP4"/>
<accession>A0ABD3AKP4</accession>
<feature type="region of interest" description="Disordered" evidence="1">
    <location>
        <begin position="229"/>
        <end position="316"/>
    </location>
</feature>
<keyword evidence="3" id="KW-1185">Reference proteome</keyword>
<dbReference type="EMBL" id="JBJUIK010000003">
    <property type="protein sequence ID" value="KAL3531752.1"/>
    <property type="molecule type" value="Genomic_DNA"/>
</dbReference>
<dbReference type="PANTHER" id="PTHR31390:SF12">
    <property type="entry name" value="PUTATIVE (DUF3527)-RELATED"/>
    <property type="match status" value="1"/>
</dbReference>
<reference evidence="2 3" key="1">
    <citation type="submission" date="2024-11" db="EMBL/GenBank/DDBJ databases">
        <title>A near-complete genome assembly of Cinchona calisaya.</title>
        <authorList>
            <person name="Lian D.C."/>
            <person name="Zhao X.W."/>
            <person name="Wei L."/>
        </authorList>
    </citation>
    <scope>NUCLEOTIDE SEQUENCE [LARGE SCALE GENOMIC DNA]</scope>
    <source>
        <tissue evidence="2">Nenye</tissue>
    </source>
</reference>
<dbReference type="InterPro" id="IPR021916">
    <property type="entry name" value="DUF3527"/>
</dbReference>
<feature type="compositionally biased region" description="Polar residues" evidence="1">
    <location>
        <begin position="10"/>
        <end position="19"/>
    </location>
</feature>
<name>A0ABD3AKP4_9GENT</name>
<evidence type="ECO:0000313" key="3">
    <source>
        <dbReference type="Proteomes" id="UP001630127"/>
    </source>
</evidence>